<feature type="transmembrane region" description="Helical" evidence="1">
    <location>
        <begin position="504"/>
        <end position="523"/>
    </location>
</feature>
<evidence type="ECO:0008006" key="4">
    <source>
        <dbReference type="Google" id="ProtNLM"/>
    </source>
</evidence>
<feature type="transmembrane region" description="Helical" evidence="1">
    <location>
        <begin position="443"/>
        <end position="468"/>
    </location>
</feature>
<keyword evidence="3" id="KW-1185">Reference proteome</keyword>
<evidence type="ECO:0000256" key="1">
    <source>
        <dbReference type="SAM" id="Phobius"/>
    </source>
</evidence>
<feature type="transmembrane region" description="Helical" evidence="1">
    <location>
        <begin position="314"/>
        <end position="333"/>
    </location>
</feature>
<feature type="transmembrane region" description="Helical" evidence="1">
    <location>
        <begin position="108"/>
        <end position="129"/>
    </location>
</feature>
<gene>
    <name evidence="2" type="ORF">HZF10_03310</name>
</gene>
<reference evidence="2 3" key="1">
    <citation type="submission" date="2020-07" db="EMBL/GenBank/DDBJ databases">
        <authorList>
            <person name="Sun Q."/>
        </authorList>
    </citation>
    <scope>NUCLEOTIDE SEQUENCE [LARGE SCALE GENOMIC DNA]</scope>
    <source>
        <strain evidence="2 3">MAH-1</strain>
    </source>
</reference>
<protein>
    <recommendedName>
        <fullName evidence="4">Membrane protein involved in the export of O-antigen and teichoic acid</fullName>
    </recommendedName>
</protein>
<proteinExistence type="predicted"/>
<organism evidence="2 3">
    <name type="scientific">Flavobacterium agri</name>
    <dbReference type="NCBI Taxonomy" id="2743471"/>
    <lineage>
        <taxon>Bacteria</taxon>
        <taxon>Pseudomonadati</taxon>
        <taxon>Bacteroidota</taxon>
        <taxon>Flavobacteriia</taxon>
        <taxon>Flavobacteriales</taxon>
        <taxon>Flavobacteriaceae</taxon>
        <taxon>Flavobacterium</taxon>
    </lineage>
</organism>
<dbReference type="EMBL" id="JACBJI010000001">
    <property type="protein sequence ID" value="NYA69935.1"/>
    <property type="molecule type" value="Genomic_DNA"/>
</dbReference>
<name>A0A7Y8Y2B2_9FLAO</name>
<feature type="transmembrane region" description="Helical" evidence="1">
    <location>
        <begin position="211"/>
        <end position="233"/>
    </location>
</feature>
<feature type="transmembrane region" description="Helical" evidence="1">
    <location>
        <begin position="407"/>
        <end position="431"/>
    </location>
</feature>
<dbReference type="AlphaFoldDB" id="A0A7Y8Y2B2"/>
<sequence length="537" mass="60765">MEAQNENIKSLIIDIREKVGKPVSNRVVVAAIESLGIRDIDTRTDYGMPSIYELADLVYYELTTSEEHKGAKNVKEREALANNPETITTSDYMAVKAKIFARYYSQGIFHLFPVLLQILAIIYFGYSLWTFVGFNNVQSTAVVLGVVVGLVSTGGFVQVIGRQASFYWNHADYVMTKRTVDYLLKIGSLSIFGVLGAIFVCNLFFHIYPYAFLFIVFTYALLIGLLVLLLAPLHTLDQRWVITVAITSGTVVAILLKTLTPMLVYFTHWIGISVAVLVAWIFLKVYFKRLLVEKKAKSNLEVKPALFLYHNYKYFLYGLSIYVFIFVDRMLAWSSDNNGPLPFIIYFEKNYELGMDFAILVFLLLAGVLEFAIASFSKFMDIGQKTVSATDVSKFGKDLYKMYWQHVGMLVFTGLAVFVLVYFMMFASWGYSGQFHETLSDVSVTVCYIGGLGYLFLGWGMLNSLYLFTLGQPDSPLRAIVLACIVNFGVGFVLSRFVAYEYSVVGLLVAGIVFMLMTSRAVAKFYKNLDYYYYAAY</sequence>
<feature type="transmembrane region" description="Helical" evidence="1">
    <location>
        <begin position="182"/>
        <end position="205"/>
    </location>
</feature>
<keyword evidence="1" id="KW-0812">Transmembrane</keyword>
<feature type="transmembrane region" description="Helical" evidence="1">
    <location>
        <begin position="141"/>
        <end position="161"/>
    </location>
</feature>
<feature type="transmembrane region" description="Helical" evidence="1">
    <location>
        <begin position="266"/>
        <end position="287"/>
    </location>
</feature>
<keyword evidence="1" id="KW-1133">Transmembrane helix</keyword>
<accession>A0A7Y8Y2B2</accession>
<keyword evidence="1" id="KW-0472">Membrane</keyword>
<feature type="transmembrane region" description="Helical" evidence="1">
    <location>
        <begin position="480"/>
        <end position="498"/>
    </location>
</feature>
<feature type="transmembrane region" description="Helical" evidence="1">
    <location>
        <begin position="353"/>
        <end position="376"/>
    </location>
</feature>
<dbReference type="RefSeq" id="WP_176004755.1">
    <property type="nucleotide sequence ID" value="NZ_JABWMI010000005.1"/>
</dbReference>
<feature type="transmembrane region" description="Helical" evidence="1">
    <location>
        <begin position="240"/>
        <end position="260"/>
    </location>
</feature>
<comment type="caution">
    <text evidence="2">The sequence shown here is derived from an EMBL/GenBank/DDBJ whole genome shotgun (WGS) entry which is preliminary data.</text>
</comment>
<dbReference type="Proteomes" id="UP000535020">
    <property type="component" value="Unassembled WGS sequence"/>
</dbReference>
<evidence type="ECO:0000313" key="2">
    <source>
        <dbReference type="EMBL" id="NYA69935.1"/>
    </source>
</evidence>
<evidence type="ECO:0000313" key="3">
    <source>
        <dbReference type="Proteomes" id="UP000535020"/>
    </source>
</evidence>